<evidence type="ECO:0000313" key="9">
    <source>
        <dbReference type="Proteomes" id="UP000019854"/>
    </source>
</evidence>
<proteinExistence type="predicted"/>
<protein>
    <submittedName>
        <fullName evidence="8">Putative membrane protein</fullName>
    </submittedName>
</protein>
<keyword evidence="3 6" id="KW-0812">Transmembrane</keyword>
<dbReference type="Pfam" id="PF03600">
    <property type="entry name" value="CitMHS"/>
    <property type="match status" value="1"/>
</dbReference>
<evidence type="ECO:0000256" key="5">
    <source>
        <dbReference type="ARBA" id="ARBA00023136"/>
    </source>
</evidence>
<feature type="transmembrane region" description="Helical" evidence="6">
    <location>
        <begin position="67"/>
        <end position="86"/>
    </location>
</feature>
<sequence length="181" mass="19091">MLLVVVVKTDVGVTAIALAALMQIAFHPHERSLLARIPWPSILLLCGLLTYLGLMQKIGTIDSIASVLHRLGTGAVLILVLAYLTALLCNIESSTLGVLGLMMPIVFSTFTEPAQMFWVVCAVCVPAALMVMNPIHVAGTLIIGNSAADEQDNLFRRLLALAGSLALVVPGLLSIVPIALA</sequence>
<feature type="domain" description="Citrate transporter-like" evidence="7">
    <location>
        <begin position="4"/>
        <end position="120"/>
    </location>
</feature>
<feature type="transmembrane region" description="Helical" evidence="6">
    <location>
        <begin position="116"/>
        <end position="137"/>
    </location>
</feature>
<keyword evidence="4 6" id="KW-1133">Transmembrane helix</keyword>
<evidence type="ECO:0000256" key="2">
    <source>
        <dbReference type="ARBA" id="ARBA00022448"/>
    </source>
</evidence>
<evidence type="ECO:0000256" key="4">
    <source>
        <dbReference type="ARBA" id="ARBA00022989"/>
    </source>
</evidence>
<dbReference type="GO" id="GO:0016020">
    <property type="term" value="C:membrane"/>
    <property type="evidence" value="ECO:0007669"/>
    <property type="project" value="UniProtKB-SubCell"/>
</dbReference>
<feature type="transmembrane region" description="Helical" evidence="6">
    <location>
        <begin position="6"/>
        <end position="26"/>
    </location>
</feature>
<keyword evidence="5 6" id="KW-0472">Membrane</keyword>
<dbReference type="GO" id="GO:0055085">
    <property type="term" value="P:transmembrane transport"/>
    <property type="evidence" value="ECO:0007669"/>
    <property type="project" value="InterPro"/>
</dbReference>
<evidence type="ECO:0000256" key="6">
    <source>
        <dbReference type="SAM" id="Phobius"/>
    </source>
</evidence>
<evidence type="ECO:0000256" key="1">
    <source>
        <dbReference type="ARBA" id="ARBA00004141"/>
    </source>
</evidence>
<comment type="subcellular location">
    <subcellularLocation>
        <location evidence="1">Membrane</location>
        <topology evidence="1">Multi-pass membrane protein</topology>
    </subcellularLocation>
</comment>
<accession>A0A829PW50</accession>
<evidence type="ECO:0000259" key="7">
    <source>
        <dbReference type="Pfam" id="PF03600"/>
    </source>
</evidence>
<feature type="transmembrane region" description="Helical" evidence="6">
    <location>
        <begin position="158"/>
        <end position="180"/>
    </location>
</feature>
<dbReference type="InterPro" id="IPR004680">
    <property type="entry name" value="Cit_transptr-like_dom"/>
</dbReference>
<comment type="caution">
    <text evidence="8">The sequence shown here is derived from an EMBL/GenBank/DDBJ whole genome shotgun (WGS) entry which is preliminary data.</text>
</comment>
<dbReference type="EMBL" id="JAOX01000001">
    <property type="protein sequence ID" value="ETZ91365.1"/>
    <property type="molecule type" value="Genomic_DNA"/>
</dbReference>
<gene>
    <name evidence="8" type="ORF">L829_4960</name>
</gene>
<dbReference type="Proteomes" id="UP000019854">
    <property type="component" value="Unassembled WGS sequence"/>
</dbReference>
<organism evidence="8 9">
    <name type="scientific">Mycobacteroides abscessus MAB_030201_1075</name>
    <dbReference type="NCBI Taxonomy" id="1335410"/>
    <lineage>
        <taxon>Bacteria</taxon>
        <taxon>Bacillati</taxon>
        <taxon>Actinomycetota</taxon>
        <taxon>Actinomycetes</taxon>
        <taxon>Mycobacteriales</taxon>
        <taxon>Mycobacteriaceae</taxon>
        <taxon>Mycobacteroides</taxon>
        <taxon>Mycobacteroides abscessus</taxon>
    </lineage>
</organism>
<reference evidence="8 9" key="1">
    <citation type="submission" date="2014-01" db="EMBL/GenBank/DDBJ databases">
        <authorList>
            <person name="Zelazny A."/>
            <person name="Olivier K."/>
            <person name="Sampaio E.P."/>
            <person name="Holland S.M."/>
            <person name="Tallon L.J."/>
            <person name="Sadzewicz L.K."/>
            <person name="Sengamalay N."/>
            <person name="Fraser C.M."/>
            <person name="Hine E."/>
            <person name="Shefchek K.A."/>
            <person name="Das S.P."/>
            <person name="Shallom S.J."/>
            <person name="Agrawal S."/>
            <person name="Tettelin H."/>
        </authorList>
    </citation>
    <scope>NUCLEOTIDE SEQUENCE [LARGE SCALE GENOMIC DNA]</scope>
    <source>
        <strain evidence="8 9">MAB_030201_1075</strain>
    </source>
</reference>
<evidence type="ECO:0000256" key="3">
    <source>
        <dbReference type="ARBA" id="ARBA00022692"/>
    </source>
</evidence>
<keyword evidence="2" id="KW-0813">Transport</keyword>
<feature type="transmembrane region" description="Helical" evidence="6">
    <location>
        <begin position="33"/>
        <end position="55"/>
    </location>
</feature>
<evidence type="ECO:0000313" key="8">
    <source>
        <dbReference type="EMBL" id="ETZ91365.1"/>
    </source>
</evidence>
<name>A0A829PW50_9MYCO</name>
<dbReference type="AlphaFoldDB" id="A0A829PW50"/>